<organism evidence="7">
    <name type="scientific">Lepeophtheirus salmonis</name>
    <name type="common">Salmon louse</name>
    <name type="synonym">Caligus salmonis</name>
    <dbReference type="NCBI Taxonomy" id="72036"/>
    <lineage>
        <taxon>Eukaryota</taxon>
        <taxon>Metazoa</taxon>
        <taxon>Ecdysozoa</taxon>
        <taxon>Arthropoda</taxon>
        <taxon>Crustacea</taxon>
        <taxon>Multicrustacea</taxon>
        <taxon>Hexanauplia</taxon>
        <taxon>Copepoda</taxon>
        <taxon>Siphonostomatoida</taxon>
        <taxon>Caligidae</taxon>
        <taxon>Lepeophtheirus</taxon>
    </lineage>
</organism>
<keyword evidence="3 4" id="KW-0440">LIM domain</keyword>
<dbReference type="SMART" id="SM00132">
    <property type="entry name" value="LIM"/>
    <property type="match status" value="1"/>
</dbReference>
<dbReference type="PANTHER" id="PTHR24206">
    <property type="entry name" value="OS06G0237300 PROTEIN"/>
    <property type="match status" value="1"/>
</dbReference>
<reference evidence="7" key="1">
    <citation type="submission" date="2014-05" db="EMBL/GenBank/DDBJ databases">
        <authorList>
            <person name="Chronopoulou M."/>
        </authorList>
    </citation>
    <scope>NUCLEOTIDE SEQUENCE</scope>
    <source>
        <tissue evidence="7">Whole organism</tissue>
    </source>
</reference>
<dbReference type="InterPro" id="IPR001781">
    <property type="entry name" value="Znf_LIM"/>
</dbReference>
<dbReference type="PROSITE" id="PS00478">
    <property type="entry name" value="LIM_DOMAIN_1"/>
    <property type="match status" value="1"/>
</dbReference>
<evidence type="ECO:0000256" key="2">
    <source>
        <dbReference type="ARBA" id="ARBA00022833"/>
    </source>
</evidence>
<dbReference type="EMBL" id="HACA01012400">
    <property type="protein sequence ID" value="CDW29761.1"/>
    <property type="molecule type" value="Transcribed_RNA"/>
</dbReference>
<feature type="compositionally biased region" description="Basic and acidic residues" evidence="5">
    <location>
        <begin position="112"/>
        <end position="147"/>
    </location>
</feature>
<feature type="compositionally biased region" description="Acidic residues" evidence="5">
    <location>
        <begin position="643"/>
        <end position="652"/>
    </location>
</feature>
<dbReference type="CDD" id="cd09358">
    <property type="entry name" value="LIM_Mical_like"/>
    <property type="match status" value="1"/>
</dbReference>
<feature type="region of interest" description="Disordered" evidence="5">
    <location>
        <begin position="588"/>
        <end position="674"/>
    </location>
</feature>
<feature type="compositionally biased region" description="Basic residues" evidence="5">
    <location>
        <begin position="742"/>
        <end position="752"/>
    </location>
</feature>
<evidence type="ECO:0000256" key="4">
    <source>
        <dbReference type="PROSITE-ProRule" id="PRU00125"/>
    </source>
</evidence>
<dbReference type="AlphaFoldDB" id="A0A0K2TWJ8"/>
<dbReference type="PROSITE" id="PS50023">
    <property type="entry name" value="LIM_DOMAIN_2"/>
    <property type="match status" value="1"/>
</dbReference>
<feature type="compositionally biased region" description="Acidic residues" evidence="5">
    <location>
        <begin position="10"/>
        <end position="34"/>
    </location>
</feature>
<dbReference type="OrthoDB" id="6129702at2759"/>
<accession>A0A0K2TWJ8</accession>
<feature type="compositionally biased region" description="Low complexity" evidence="5">
    <location>
        <begin position="653"/>
        <end position="665"/>
    </location>
</feature>
<evidence type="ECO:0000256" key="3">
    <source>
        <dbReference type="ARBA" id="ARBA00023038"/>
    </source>
</evidence>
<feature type="domain" description="LIM zinc-binding" evidence="6">
    <location>
        <begin position="173"/>
        <end position="233"/>
    </location>
</feature>
<feature type="compositionally biased region" description="Basic and acidic residues" evidence="5">
    <location>
        <begin position="562"/>
        <end position="571"/>
    </location>
</feature>
<evidence type="ECO:0000256" key="1">
    <source>
        <dbReference type="ARBA" id="ARBA00022723"/>
    </source>
</evidence>
<dbReference type="Gene3D" id="2.10.110.10">
    <property type="entry name" value="Cysteine Rich Protein"/>
    <property type="match status" value="1"/>
</dbReference>
<protein>
    <submittedName>
        <fullName evidence="7">LIM domain protein [Acyrthosiphon pisum]</fullName>
    </submittedName>
</protein>
<evidence type="ECO:0000256" key="5">
    <source>
        <dbReference type="SAM" id="MobiDB-lite"/>
    </source>
</evidence>
<keyword evidence="2 4" id="KW-0862">Zinc</keyword>
<proteinExistence type="predicted"/>
<feature type="compositionally biased region" description="Polar residues" evidence="5">
    <location>
        <begin position="544"/>
        <end position="553"/>
    </location>
</feature>
<feature type="compositionally biased region" description="Basic and acidic residues" evidence="5">
    <location>
        <begin position="598"/>
        <end position="608"/>
    </location>
</feature>
<name>A0A0K2TWJ8_LEPSM</name>
<keyword evidence="1 4" id="KW-0479">Metal-binding</keyword>
<feature type="region of interest" description="Disordered" evidence="5">
    <location>
        <begin position="536"/>
        <end position="571"/>
    </location>
</feature>
<evidence type="ECO:0000313" key="7">
    <source>
        <dbReference type="EMBL" id="CDW29761.1"/>
    </source>
</evidence>
<evidence type="ECO:0000259" key="6">
    <source>
        <dbReference type="PROSITE" id="PS50023"/>
    </source>
</evidence>
<feature type="compositionally biased region" description="Basic and acidic residues" evidence="5">
    <location>
        <begin position="71"/>
        <end position="83"/>
    </location>
</feature>
<dbReference type="Pfam" id="PF00412">
    <property type="entry name" value="LIM"/>
    <property type="match status" value="1"/>
</dbReference>
<dbReference type="GO" id="GO:0046872">
    <property type="term" value="F:metal ion binding"/>
    <property type="evidence" value="ECO:0007669"/>
    <property type="project" value="UniProtKB-KW"/>
</dbReference>
<feature type="compositionally biased region" description="Acidic residues" evidence="5">
    <location>
        <begin position="41"/>
        <end position="58"/>
    </location>
</feature>
<feature type="region of interest" description="Disordered" evidence="5">
    <location>
        <begin position="730"/>
        <end position="752"/>
    </location>
</feature>
<dbReference type="SUPFAM" id="SSF57716">
    <property type="entry name" value="Glucocorticoid receptor-like (DNA-binding domain)"/>
    <property type="match status" value="2"/>
</dbReference>
<sequence length="752" mass="86890">MSSTKKNGDTEDWEYEDEEAEDYEWEYSEGEENGQEAKGDMEDEQEAEEGIPIEEQELPDPFSSTPLTTTTEKDICTSKDEVKSSTNGDKKKHRSKDENGEKKPRKKKSRHLDRIEAFSKKNGEGDSRSKKIHVRSKDPSRIARQFEKNSQSKVSKSRKDVKRPIPPQQKVNQICKICEKEPYLVERIVAEKSWWHKNCFKCHQCKKILNLDTYVSHEGVIYCKVHHRELFQPKTVKSDIIDVNSSVNTSEVVLKHEEQARRMETIIRESNPVELTDVVKCNPDGEKYAGLEHLDVGSKFKMFESGHGERGNGGGISSDRYGIMEKLKRLQDGEELEDLLAEIDEELPSSSEEEDEIGMTNVQKKMHHAEKLFEEGGTERKNKLAEERKKELKGLRKKLTGGTRDSIMKEFDDIMLQKDSKIKKTKVDVRSENAKKFRDMFDKGEVPEAVVPNDKSTFEKNQELDQIRKKKHDQLDFFKQMEEGKLEDKSVKPKLLVGKIKQTSEENIDDIDEAEMSLSNKFTFFEHFEEKQEELLKKGKKTSRLSPSRWTQGNEEDEDAEETKKYMSETEIAKRECKARSVLNKFKDMEQKVLNGEDDVKKSDDPDKPVMTALGFLGRLPGVGDRPRLKQFTPPRKHGTSDSESEYSDSDYTDSYTDGSDYSYSESEEEEVDETLRAIRATARAKQLRAKFEEWEDSPDAKDQIRQMMIHDENGESLETTSNLKAKFESFKLGDENTPGGRRPHFQIKRFK</sequence>
<feature type="region of interest" description="Disordered" evidence="5">
    <location>
        <begin position="1"/>
        <end position="166"/>
    </location>
</feature>